<feature type="binding site" evidence="3">
    <location>
        <position position="109"/>
    </location>
    <ligand>
        <name>substrate</name>
    </ligand>
</feature>
<keyword evidence="6" id="KW-1185">Reference proteome</keyword>
<proteinExistence type="inferred from homology"/>
<feature type="binding site" evidence="3">
    <location>
        <position position="156"/>
    </location>
    <ligand>
        <name>a divalent metal cation</name>
        <dbReference type="ChEBI" id="CHEBI:60240"/>
    </ligand>
</feature>
<comment type="cofactor">
    <cofactor evidence="3">
        <name>Zn(2+)</name>
        <dbReference type="ChEBI" id="CHEBI:29105"/>
    </cofactor>
    <text evidence="3">Binds 1 divalent metal cation per subunit.</text>
</comment>
<protein>
    <submittedName>
        <fullName evidence="5">Sugar lactone lactonase YvrE</fullName>
    </submittedName>
</protein>
<feature type="active site" description="Proton donor/acceptor" evidence="2">
    <location>
        <position position="199"/>
    </location>
</feature>
<dbReference type="GO" id="GO:0019853">
    <property type="term" value="P:L-ascorbic acid biosynthetic process"/>
    <property type="evidence" value="ECO:0007669"/>
    <property type="project" value="TreeGrafter"/>
</dbReference>
<evidence type="ECO:0000313" key="6">
    <source>
        <dbReference type="Proteomes" id="UP000295719"/>
    </source>
</evidence>
<dbReference type="SUPFAM" id="SSF63829">
    <property type="entry name" value="Calcium-dependent phosphotriesterase"/>
    <property type="match status" value="1"/>
</dbReference>
<dbReference type="Pfam" id="PF08450">
    <property type="entry name" value="SGL"/>
    <property type="match status" value="1"/>
</dbReference>
<evidence type="ECO:0000259" key="4">
    <source>
        <dbReference type="Pfam" id="PF08450"/>
    </source>
</evidence>
<feature type="binding site" evidence="3">
    <location>
        <position position="21"/>
    </location>
    <ligand>
        <name>a divalent metal cation</name>
        <dbReference type="ChEBI" id="CHEBI:60240"/>
    </ligand>
</feature>
<reference evidence="5 6" key="1">
    <citation type="submission" date="2019-03" db="EMBL/GenBank/DDBJ databases">
        <title>Genomic Encyclopedia of Type Strains, Phase IV (KMG-IV): sequencing the most valuable type-strain genomes for metagenomic binning, comparative biology and taxonomic classification.</title>
        <authorList>
            <person name="Goeker M."/>
        </authorList>
    </citation>
    <scope>NUCLEOTIDE SEQUENCE [LARGE SCALE GENOMIC DNA]</scope>
    <source>
        <strain evidence="5 6">DSM 19580</strain>
    </source>
</reference>
<dbReference type="Gene3D" id="2.120.10.30">
    <property type="entry name" value="TolB, C-terminal domain"/>
    <property type="match status" value="1"/>
</dbReference>
<dbReference type="PANTHER" id="PTHR10907:SF47">
    <property type="entry name" value="REGUCALCIN"/>
    <property type="match status" value="1"/>
</dbReference>
<evidence type="ECO:0000313" key="5">
    <source>
        <dbReference type="EMBL" id="TCV99111.1"/>
    </source>
</evidence>
<feature type="binding site" evidence="3">
    <location>
        <position position="199"/>
    </location>
    <ligand>
        <name>a divalent metal cation</name>
        <dbReference type="ChEBI" id="CHEBI:60240"/>
    </ligand>
</feature>
<feature type="binding site" evidence="3">
    <location>
        <position position="107"/>
    </location>
    <ligand>
        <name>substrate</name>
    </ligand>
</feature>
<comment type="caution">
    <text evidence="5">The sequence shown here is derived from an EMBL/GenBank/DDBJ whole genome shotgun (WGS) entry which is preliminary data.</text>
</comment>
<dbReference type="InterPro" id="IPR005511">
    <property type="entry name" value="SMP-30"/>
</dbReference>
<dbReference type="EMBL" id="SMCR01000002">
    <property type="protein sequence ID" value="TCV99111.1"/>
    <property type="molecule type" value="Genomic_DNA"/>
</dbReference>
<evidence type="ECO:0000256" key="3">
    <source>
        <dbReference type="PIRSR" id="PIRSR605511-2"/>
    </source>
</evidence>
<evidence type="ECO:0000256" key="2">
    <source>
        <dbReference type="PIRSR" id="PIRSR605511-1"/>
    </source>
</evidence>
<sequence length="291" mass="32957">MSHFLNTPLEALGDYRAELGETPVWCSRSQSLLWVDILQRRLLRYWPETQKFEQRQLDCLFSAVLLTEEEEQFLVVSQQGIMLYHYGVEHPSLDLMCEYPEDPDATRPNEAGIAPDGSLWFSTMDLNEKLPIGGWYRYTSGASEPEKMLDNVTIPNTLAWFEDIVWFADSAEQRFYCSTGDRIDPERMRSHSADDKTPDGSALTMRGELITARFGHGCLSRYQIAAGELKLQEDIALPVLQPSCCAFGGPQLNELFITSARKQLDEPGELDGAVLHAKTTATGVPERRFRL</sequence>
<dbReference type="OrthoDB" id="9775406at2"/>
<gene>
    <name evidence="5" type="ORF">EDC52_102450</name>
</gene>
<keyword evidence="3" id="KW-0862">Zinc</keyword>
<organism evidence="5 6">
    <name type="scientific">Biostraticola tofi</name>
    <dbReference type="NCBI Taxonomy" id="466109"/>
    <lineage>
        <taxon>Bacteria</taxon>
        <taxon>Pseudomonadati</taxon>
        <taxon>Pseudomonadota</taxon>
        <taxon>Gammaproteobacteria</taxon>
        <taxon>Enterobacterales</taxon>
        <taxon>Bruguierivoracaceae</taxon>
        <taxon>Biostraticola</taxon>
    </lineage>
</organism>
<feature type="domain" description="SMP-30/Gluconolactonase/LRE-like region" evidence="4">
    <location>
        <begin position="19"/>
        <end position="261"/>
    </location>
</feature>
<dbReference type="InterPro" id="IPR011042">
    <property type="entry name" value="6-blade_b-propeller_TolB-like"/>
</dbReference>
<evidence type="ECO:0000256" key="1">
    <source>
        <dbReference type="ARBA" id="ARBA00008853"/>
    </source>
</evidence>
<name>A0A4R3Z267_9GAMM</name>
<dbReference type="PRINTS" id="PR01790">
    <property type="entry name" value="SMP30FAMILY"/>
</dbReference>
<dbReference type="GO" id="GO:0005509">
    <property type="term" value="F:calcium ion binding"/>
    <property type="evidence" value="ECO:0007669"/>
    <property type="project" value="TreeGrafter"/>
</dbReference>
<dbReference type="PANTHER" id="PTHR10907">
    <property type="entry name" value="REGUCALCIN"/>
    <property type="match status" value="1"/>
</dbReference>
<dbReference type="Proteomes" id="UP000295719">
    <property type="component" value="Unassembled WGS sequence"/>
</dbReference>
<comment type="similarity">
    <text evidence="1">Belongs to the SMP-30/CGR1 family.</text>
</comment>
<dbReference type="InterPro" id="IPR013658">
    <property type="entry name" value="SGL"/>
</dbReference>
<dbReference type="AlphaFoldDB" id="A0A4R3Z267"/>
<dbReference type="GO" id="GO:0004341">
    <property type="term" value="F:gluconolactonase activity"/>
    <property type="evidence" value="ECO:0007669"/>
    <property type="project" value="TreeGrafter"/>
</dbReference>
<keyword evidence="3" id="KW-0479">Metal-binding</keyword>
<accession>A0A4R3Z267</accession>